<evidence type="ECO:0000256" key="3">
    <source>
        <dbReference type="ARBA" id="ARBA00022840"/>
    </source>
</evidence>
<proteinExistence type="predicted"/>
<comment type="caution">
    <text evidence="6">The sequence shown here is derived from an EMBL/GenBank/DDBJ whole genome shotgun (WGS) entry which is preliminary data.</text>
</comment>
<name>A0ABT8CJ55_9VIBR</name>
<dbReference type="SUPFAM" id="SSF56059">
    <property type="entry name" value="Glutathione synthetase ATP-binding domain-like"/>
    <property type="match status" value="1"/>
</dbReference>
<dbReference type="PANTHER" id="PTHR43585:SF2">
    <property type="entry name" value="ATP-GRASP ENZYME FSQD"/>
    <property type="match status" value="1"/>
</dbReference>
<feature type="domain" description="ATP-grasp" evidence="5">
    <location>
        <begin position="121"/>
        <end position="318"/>
    </location>
</feature>
<reference evidence="7" key="1">
    <citation type="journal article" date="2019" name="Int. J. Syst. Evol. Microbiol.">
        <title>The Global Catalogue of Microorganisms (GCM) 10K type strain sequencing project: providing services to taxonomists for standard genome sequencing and annotation.</title>
        <authorList>
            <consortium name="The Broad Institute Genomics Platform"/>
            <consortium name="The Broad Institute Genome Sequencing Center for Infectious Disease"/>
            <person name="Wu L."/>
            <person name="Ma J."/>
        </authorList>
    </citation>
    <scope>NUCLEOTIDE SEQUENCE [LARGE SCALE GENOMIC DNA]</scope>
    <source>
        <strain evidence="7">CECT 7226</strain>
    </source>
</reference>
<evidence type="ECO:0000256" key="1">
    <source>
        <dbReference type="ARBA" id="ARBA00022598"/>
    </source>
</evidence>
<keyword evidence="2 4" id="KW-0547">Nucleotide-binding</keyword>
<protein>
    <submittedName>
        <fullName evidence="6">ATP-grasp domain-containing protein</fullName>
    </submittedName>
</protein>
<evidence type="ECO:0000313" key="6">
    <source>
        <dbReference type="EMBL" id="MDN3701355.1"/>
    </source>
</evidence>
<dbReference type="InterPro" id="IPR011761">
    <property type="entry name" value="ATP-grasp"/>
</dbReference>
<keyword evidence="7" id="KW-1185">Reference proteome</keyword>
<keyword evidence="1" id="KW-0436">Ligase</keyword>
<evidence type="ECO:0000256" key="4">
    <source>
        <dbReference type="PROSITE-ProRule" id="PRU00409"/>
    </source>
</evidence>
<evidence type="ECO:0000313" key="7">
    <source>
        <dbReference type="Proteomes" id="UP001223712"/>
    </source>
</evidence>
<dbReference type="RefSeq" id="WP_261837709.1">
    <property type="nucleotide sequence ID" value="NZ_AP025458.1"/>
</dbReference>
<organism evidence="6 7">
    <name type="scientific">Vibrio artabrorum</name>
    <dbReference type="NCBI Taxonomy" id="446374"/>
    <lineage>
        <taxon>Bacteria</taxon>
        <taxon>Pseudomonadati</taxon>
        <taxon>Pseudomonadota</taxon>
        <taxon>Gammaproteobacteria</taxon>
        <taxon>Vibrionales</taxon>
        <taxon>Vibrionaceae</taxon>
        <taxon>Vibrio</taxon>
    </lineage>
</organism>
<gene>
    <name evidence="6" type="ORF">QWY96_11460</name>
</gene>
<sequence>MINLFQKDTIVVVGGFSSGNHIAPLFSGLGFNCVHVCTEENKEHPLLKPTFNPSNYSENYVLTSEAEADDFVRKMSQHRVRAVIAGCEPCVEFADKLSEKFDTPRNDFSLSQARRSKFRMHETLHKNGLKSARQILTSDIDEITNFYKMIGGQIVLKPEASSNTDGVFYCNSVQQIPETVDKILGVKNYLGIVNSKVLVQEYLLGKQYLVNTVSSNGYHYVCDAWVETRYNDEAPSNDSHADFVTVNSDIYHELADYTEKVLNALGIRYGAAHLELRMTDEGPCLVEVAARMSGNVDFSVLYDVNSLTQLSLLPDALLDTESFIKRINCANSSEKFARKVYLSSSVEGHVWNDPNLELFLDIDSVRSVSFRIGNSDYLYKTDRSQGKGRPGYLYMVASSQEKIKCDYDLVRNNEVILYKMMLRLSEIAQE</sequence>
<evidence type="ECO:0000259" key="5">
    <source>
        <dbReference type="PROSITE" id="PS50975"/>
    </source>
</evidence>
<dbReference type="InterPro" id="IPR052032">
    <property type="entry name" value="ATP-dep_AA_Ligase"/>
</dbReference>
<dbReference type="Pfam" id="PF13535">
    <property type="entry name" value="ATP-grasp_4"/>
    <property type="match status" value="1"/>
</dbReference>
<dbReference type="Proteomes" id="UP001223712">
    <property type="component" value="Unassembled WGS sequence"/>
</dbReference>
<dbReference type="EMBL" id="JAUFQY010000001">
    <property type="protein sequence ID" value="MDN3701355.1"/>
    <property type="molecule type" value="Genomic_DNA"/>
</dbReference>
<dbReference type="PANTHER" id="PTHR43585">
    <property type="entry name" value="FUMIPYRROLE BIOSYNTHESIS PROTEIN C"/>
    <property type="match status" value="1"/>
</dbReference>
<keyword evidence="3 4" id="KW-0067">ATP-binding</keyword>
<dbReference type="Gene3D" id="3.30.470.20">
    <property type="entry name" value="ATP-grasp fold, B domain"/>
    <property type="match status" value="1"/>
</dbReference>
<dbReference type="PROSITE" id="PS50975">
    <property type="entry name" value="ATP_GRASP"/>
    <property type="match status" value="1"/>
</dbReference>
<evidence type="ECO:0000256" key="2">
    <source>
        <dbReference type="ARBA" id="ARBA00022741"/>
    </source>
</evidence>
<accession>A0ABT8CJ55</accession>